<evidence type="ECO:0008006" key="3">
    <source>
        <dbReference type="Google" id="ProtNLM"/>
    </source>
</evidence>
<name>A0A5D3CE31_CUCMM</name>
<accession>A0A5D3CE31</accession>
<gene>
    <name evidence="1" type="ORF">E5676_scaffold16G002310</name>
</gene>
<dbReference type="PANTHER" id="PTHR12917:SF18">
    <property type="entry name" value="DNA DAMAGE-INDUCIBLE PROTEIN 1-LIKE"/>
    <property type="match status" value="1"/>
</dbReference>
<dbReference type="Gene3D" id="2.40.70.10">
    <property type="entry name" value="Acid Proteases"/>
    <property type="match status" value="1"/>
</dbReference>
<dbReference type="SUPFAM" id="SSF56672">
    <property type="entry name" value="DNA/RNA polymerases"/>
    <property type="match status" value="1"/>
</dbReference>
<evidence type="ECO:0000313" key="2">
    <source>
        <dbReference type="Proteomes" id="UP000321947"/>
    </source>
</evidence>
<evidence type="ECO:0000313" key="1">
    <source>
        <dbReference type="EMBL" id="TYK10091.1"/>
    </source>
</evidence>
<dbReference type="CDD" id="cd00303">
    <property type="entry name" value="retropepsin_like"/>
    <property type="match status" value="1"/>
</dbReference>
<dbReference type="InterPro" id="IPR043502">
    <property type="entry name" value="DNA/RNA_pol_sf"/>
</dbReference>
<dbReference type="Proteomes" id="UP000321947">
    <property type="component" value="Unassembled WGS sequence"/>
</dbReference>
<dbReference type="Pfam" id="PF08284">
    <property type="entry name" value="RVP_2"/>
    <property type="match status" value="1"/>
</dbReference>
<dbReference type="AlphaFoldDB" id="A0A5D3CE31"/>
<sequence>MVDSGATHNFITETEARRLRLLWEKESERMKVVNSIVLPIIRLVKQTTIKLGGWKGPVDFVVVKMDDFDVVLEMEFLLEHQVIPMLSARCLVIAGSFSTVVQADIGQPNGFKMISTMQLDKNRAQKEPSSMEIPLGALGKMEETVSKDTLCVSEKCHGVMPNSWPKSLSMRRRTDHGIESPSKAKAHAKNAYRTMPPKLAILRKQSKKLSSTSLFDRSRGVKYFPKLNIRLRYLRVSATEAEGLETTCVTGLRVYEFPMAPSSLTDAKEGKCCSVQRQINVLGHVVEFHQIKVGKRKISATCEGRIPKSVAVLRSCSESINNNGQSMKEFLIRASSQTEWLEEEDIQWGGNLECHSPFDGLKQATQLAQTDSLIKRSQFEIKGSRHYVLPQLTDGPYVGNDPQVCRVEKKREQMADIARVCNNAIRLSINLEQEEDREVDEVLADRVRTDRKPMREIHKFLVKWKNPLVEVTSRERVEDLEAWKQKIKELQLHQLTGTSTV</sequence>
<dbReference type="PANTHER" id="PTHR12917">
    <property type="entry name" value="ASPARTYL PROTEASE DDI-RELATED"/>
    <property type="match status" value="1"/>
</dbReference>
<reference evidence="1 2" key="1">
    <citation type="submission" date="2019-08" db="EMBL/GenBank/DDBJ databases">
        <title>Draft genome sequences of two oriental melons (Cucumis melo L. var makuwa).</title>
        <authorList>
            <person name="Kwon S.-Y."/>
        </authorList>
    </citation>
    <scope>NUCLEOTIDE SEQUENCE [LARGE SCALE GENOMIC DNA]</scope>
    <source>
        <strain evidence="2">cv. Chang Bougi</strain>
        <tissue evidence="1">Leaf</tissue>
    </source>
</reference>
<protein>
    <recommendedName>
        <fullName evidence="3">Asp_protease_2 domain-containing protein</fullName>
    </recommendedName>
</protein>
<organism evidence="1 2">
    <name type="scientific">Cucumis melo var. makuwa</name>
    <name type="common">Oriental melon</name>
    <dbReference type="NCBI Taxonomy" id="1194695"/>
    <lineage>
        <taxon>Eukaryota</taxon>
        <taxon>Viridiplantae</taxon>
        <taxon>Streptophyta</taxon>
        <taxon>Embryophyta</taxon>
        <taxon>Tracheophyta</taxon>
        <taxon>Spermatophyta</taxon>
        <taxon>Magnoliopsida</taxon>
        <taxon>eudicotyledons</taxon>
        <taxon>Gunneridae</taxon>
        <taxon>Pentapetalae</taxon>
        <taxon>rosids</taxon>
        <taxon>fabids</taxon>
        <taxon>Cucurbitales</taxon>
        <taxon>Cucurbitaceae</taxon>
        <taxon>Benincaseae</taxon>
        <taxon>Cucumis</taxon>
    </lineage>
</organism>
<proteinExistence type="predicted"/>
<dbReference type="EMBL" id="SSTD01011206">
    <property type="protein sequence ID" value="TYK10091.1"/>
    <property type="molecule type" value="Genomic_DNA"/>
</dbReference>
<comment type="caution">
    <text evidence="1">The sequence shown here is derived from an EMBL/GenBank/DDBJ whole genome shotgun (WGS) entry which is preliminary data.</text>
</comment>
<dbReference type="InterPro" id="IPR021109">
    <property type="entry name" value="Peptidase_aspartic_dom_sf"/>
</dbReference>